<dbReference type="GO" id="GO:0016887">
    <property type="term" value="F:ATP hydrolysis activity"/>
    <property type="evidence" value="ECO:0007669"/>
    <property type="project" value="RHEA"/>
</dbReference>
<dbReference type="PROSITE" id="PS51194">
    <property type="entry name" value="HELICASE_CTER"/>
    <property type="match status" value="1"/>
</dbReference>
<dbReference type="PANTHER" id="PTHR24031">
    <property type="entry name" value="RNA HELICASE"/>
    <property type="match status" value="1"/>
</dbReference>
<evidence type="ECO:0000259" key="14">
    <source>
        <dbReference type="PROSITE" id="PS51195"/>
    </source>
</evidence>
<dbReference type="EMBL" id="FQNC01000013">
    <property type="protein sequence ID" value="SGY14750.1"/>
    <property type="molecule type" value="Genomic_DNA"/>
</dbReference>
<gene>
    <name evidence="15" type="primary">BQ5605_C013g07083</name>
    <name evidence="15" type="ORF">BQ5605_C013G07083</name>
</gene>
<dbReference type="CDD" id="cd17941">
    <property type="entry name" value="DEADc_DDX10"/>
    <property type="match status" value="1"/>
</dbReference>
<evidence type="ECO:0000256" key="5">
    <source>
        <dbReference type="ARBA" id="ARBA00022801"/>
    </source>
</evidence>
<proteinExistence type="inferred from homology"/>
<dbReference type="Pfam" id="PF00271">
    <property type="entry name" value="Helicase_C"/>
    <property type="match status" value="1"/>
</dbReference>
<feature type="region of interest" description="Disordered" evidence="11">
    <location>
        <begin position="636"/>
        <end position="689"/>
    </location>
</feature>
<feature type="compositionally biased region" description="Basic and acidic residues" evidence="11">
    <location>
        <begin position="759"/>
        <end position="773"/>
    </location>
</feature>
<evidence type="ECO:0000259" key="13">
    <source>
        <dbReference type="PROSITE" id="PS51194"/>
    </source>
</evidence>
<evidence type="ECO:0000256" key="9">
    <source>
        <dbReference type="PROSITE-ProRule" id="PRU00552"/>
    </source>
</evidence>
<feature type="compositionally biased region" description="Acidic residues" evidence="11">
    <location>
        <begin position="784"/>
        <end position="802"/>
    </location>
</feature>
<dbReference type="InterPro" id="IPR014014">
    <property type="entry name" value="RNA_helicase_DEAD_Q_motif"/>
</dbReference>
<protein>
    <recommendedName>
        <fullName evidence="10">ATP-dependent RNA helicase</fullName>
        <ecNumber evidence="10">3.6.4.13</ecNumber>
    </recommendedName>
</protein>
<evidence type="ECO:0000313" key="15">
    <source>
        <dbReference type="EMBL" id="SGY14750.1"/>
    </source>
</evidence>
<evidence type="ECO:0000256" key="2">
    <source>
        <dbReference type="ARBA" id="ARBA00022517"/>
    </source>
</evidence>
<dbReference type="PROSITE" id="PS51195">
    <property type="entry name" value="Q_MOTIF"/>
    <property type="match status" value="1"/>
</dbReference>
<dbReference type="GO" id="GO:0005730">
    <property type="term" value="C:nucleolus"/>
    <property type="evidence" value="ECO:0007669"/>
    <property type="project" value="UniProtKB-SubCell"/>
</dbReference>
<dbReference type="SMART" id="SM00490">
    <property type="entry name" value="HELICc"/>
    <property type="match status" value="1"/>
</dbReference>
<dbReference type="Pfam" id="PF13959">
    <property type="entry name" value="CTE_SPB4"/>
    <property type="match status" value="1"/>
</dbReference>
<feature type="domain" description="Helicase ATP-binding" evidence="12">
    <location>
        <begin position="76"/>
        <end position="250"/>
    </location>
</feature>
<feature type="domain" description="DEAD-box RNA helicase Q" evidence="14">
    <location>
        <begin position="45"/>
        <end position="73"/>
    </location>
</feature>
<dbReference type="InterPro" id="IPR025313">
    <property type="entry name" value="SPB4-like_CTE"/>
</dbReference>
<evidence type="ECO:0000256" key="10">
    <source>
        <dbReference type="RuleBase" id="RU365068"/>
    </source>
</evidence>
<feature type="compositionally biased region" description="Basic and acidic residues" evidence="11">
    <location>
        <begin position="591"/>
        <end position="622"/>
    </location>
</feature>
<accession>A0A2X0NN99</accession>
<comment type="function">
    <text evidence="10">RNA helicase.</text>
</comment>
<evidence type="ECO:0000256" key="1">
    <source>
        <dbReference type="ARBA" id="ARBA00004604"/>
    </source>
</evidence>
<dbReference type="PROSITE" id="PS00039">
    <property type="entry name" value="DEAD_ATP_HELICASE"/>
    <property type="match status" value="1"/>
</dbReference>
<evidence type="ECO:0000256" key="3">
    <source>
        <dbReference type="ARBA" id="ARBA00022552"/>
    </source>
</evidence>
<dbReference type="CDD" id="cd18787">
    <property type="entry name" value="SF2_C_DEAD"/>
    <property type="match status" value="1"/>
</dbReference>
<comment type="domain">
    <text evidence="10">The Q motif is unique to and characteristic of the DEAD box family of RNA helicases and controls ATP binding and hydrolysis.</text>
</comment>
<organism evidence="15 16">
    <name type="scientific">Microbotryum silenes-dioicae</name>
    <dbReference type="NCBI Taxonomy" id="796604"/>
    <lineage>
        <taxon>Eukaryota</taxon>
        <taxon>Fungi</taxon>
        <taxon>Dikarya</taxon>
        <taxon>Basidiomycota</taxon>
        <taxon>Pucciniomycotina</taxon>
        <taxon>Microbotryomycetes</taxon>
        <taxon>Microbotryales</taxon>
        <taxon>Microbotryaceae</taxon>
        <taxon>Microbotryum</taxon>
    </lineage>
</organism>
<dbReference type="Gene3D" id="3.40.50.300">
    <property type="entry name" value="P-loop containing nucleotide triphosphate hydrolases"/>
    <property type="match status" value="2"/>
</dbReference>
<dbReference type="EC" id="3.6.4.13" evidence="10"/>
<dbReference type="GO" id="GO:0006364">
    <property type="term" value="P:rRNA processing"/>
    <property type="evidence" value="ECO:0007669"/>
    <property type="project" value="UniProtKB-KW"/>
</dbReference>
<evidence type="ECO:0000259" key="12">
    <source>
        <dbReference type="PROSITE" id="PS51192"/>
    </source>
</evidence>
<dbReference type="InterPro" id="IPR014001">
    <property type="entry name" value="Helicase_ATP-bd"/>
</dbReference>
<feature type="compositionally biased region" description="Polar residues" evidence="11">
    <location>
        <begin position="1"/>
        <end position="12"/>
    </location>
</feature>
<dbReference type="PROSITE" id="PS51192">
    <property type="entry name" value="HELICASE_ATP_BIND_1"/>
    <property type="match status" value="1"/>
</dbReference>
<comment type="subcellular location">
    <subcellularLocation>
        <location evidence="1">Nucleus</location>
        <location evidence="1">Nucleolus</location>
    </subcellularLocation>
</comment>
<reference evidence="15 16" key="1">
    <citation type="submission" date="2016-11" db="EMBL/GenBank/DDBJ databases">
        <authorList>
            <person name="Jaros S."/>
            <person name="Januszkiewicz K."/>
            <person name="Wedrychowicz H."/>
        </authorList>
    </citation>
    <scope>NUCLEOTIDE SEQUENCE [LARGE SCALE GENOMIC DNA]</scope>
</reference>
<dbReference type="AlphaFoldDB" id="A0A2X0NN99"/>
<keyword evidence="2" id="KW-0690">Ribosome biogenesis</keyword>
<keyword evidence="5 10" id="KW-0378">Hydrolase</keyword>
<feature type="region of interest" description="Disordered" evidence="11">
    <location>
        <begin position="556"/>
        <end position="622"/>
    </location>
</feature>
<feature type="compositionally biased region" description="Basic and acidic residues" evidence="11">
    <location>
        <begin position="672"/>
        <end position="682"/>
    </location>
</feature>
<evidence type="ECO:0000256" key="4">
    <source>
        <dbReference type="ARBA" id="ARBA00022741"/>
    </source>
</evidence>
<feature type="region of interest" description="Disordered" evidence="11">
    <location>
        <begin position="1"/>
        <end position="25"/>
    </location>
</feature>
<dbReference type="SMART" id="SM01178">
    <property type="entry name" value="DUF4217"/>
    <property type="match status" value="1"/>
</dbReference>
<keyword evidence="3" id="KW-0698">rRNA processing</keyword>
<dbReference type="InterPro" id="IPR011545">
    <property type="entry name" value="DEAD/DEAH_box_helicase_dom"/>
</dbReference>
<keyword evidence="8 10" id="KW-0694">RNA-binding</keyword>
<dbReference type="SUPFAM" id="SSF52540">
    <property type="entry name" value="P-loop containing nucleoside triphosphate hydrolases"/>
    <property type="match status" value="1"/>
</dbReference>
<evidence type="ECO:0000256" key="8">
    <source>
        <dbReference type="ARBA" id="ARBA00022884"/>
    </source>
</evidence>
<dbReference type="Pfam" id="PF00270">
    <property type="entry name" value="DEAD"/>
    <property type="match status" value="1"/>
</dbReference>
<dbReference type="GO" id="GO:0003724">
    <property type="term" value="F:RNA helicase activity"/>
    <property type="evidence" value="ECO:0007669"/>
    <property type="project" value="UniProtKB-EC"/>
</dbReference>
<keyword evidence="4 10" id="KW-0547">Nucleotide-binding</keyword>
<dbReference type="Proteomes" id="UP000249464">
    <property type="component" value="Unassembled WGS sequence"/>
</dbReference>
<keyword evidence="6 10" id="KW-0347">Helicase</keyword>
<keyword evidence="7 10" id="KW-0067">ATP-binding</keyword>
<dbReference type="InterPro" id="IPR027417">
    <property type="entry name" value="P-loop_NTPase"/>
</dbReference>
<dbReference type="InterPro" id="IPR001650">
    <property type="entry name" value="Helicase_C-like"/>
</dbReference>
<dbReference type="SMART" id="SM00487">
    <property type="entry name" value="DEXDc"/>
    <property type="match status" value="1"/>
</dbReference>
<dbReference type="STRING" id="796604.A0A2X0NN99"/>
<evidence type="ECO:0000256" key="11">
    <source>
        <dbReference type="SAM" id="MobiDB-lite"/>
    </source>
</evidence>
<dbReference type="InterPro" id="IPR000629">
    <property type="entry name" value="RNA-helicase_DEAD-box_CS"/>
</dbReference>
<evidence type="ECO:0000256" key="6">
    <source>
        <dbReference type="ARBA" id="ARBA00022806"/>
    </source>
</evidence>
<feature type="compositionally biased region" description="Low complexity" evidence="11">
    <location>
        <begin position="571"/>
        <end position="583"/>
    </location>
</feature>
<dbReference type="GO" id="GO:0005524">
    <property type="term" value="F:ATP binding"/>
    <property type="evidence" value="ECO:0007669"/>
    <property type="project" value="UniProtKB-UniRule"/>
</dbReference>
<feature type="short sequence motif" description="Q motif" evidence="9">
    <location>
        <begin position="45"/>
        <end position="73"/>
    </location>
</feature>
<evidence type="ECO:0000313" key="16">
    <source>
        <dbReference type="Proteomes" id="UP000249464"/>
    </source>
</evidence>
<evidence type="ECO:0000256" key="7">
    <source>
        <dbReference type="ARBA" id="ARBA00022840"/>
    </source>
</evidence>
<comment type="catalytic activity">
    <reaction evidence="10">
        <text>ATP + H2O = ADP + phosphate + H(+)</text>
        <dbReference type="Rhea" id="RHEA:13065"/>
        <dbReference type="ChEBI" id="CHEBI:15377"/>
        <dbReference type="ChEBI" id="CHEBI:15378"/>
        <dbReference type="ChEBI" id="CHEBI:30616"/>
        <dbReference type="ChEBI" id="CHEBI:43474"/>
        <dbReference type="ChEBI" id="CHEBI:456216"/>
        <dbReference type="EC" id="3.6.4.13"/>
    </reaction>
</comment>
<sequence length="879" mass="97751">MSARPQSVNNKQNKPKKISRKQSERQELQLLQQRVDDFVAPDELQLFAELPLSSPTLQGLKSAYYSKMTDIQIKALPLALKGLDVLGAARTGSGKTLAFLIPVLEVLLRKKWGPNDGLGGLIISPTRELAVQIFDVMRKIGHKHSFSAGLVIGGKSLKDEQDRLARMNILVATPGRLLQHMDQTLGFECDQLQILVLDEADRILDMGFQASLNAIVANLPKQRQTLLFSATQTKSVKDLARLSLKDPQYVAVREGMASVKGKEKAEDGAEDFNSAQATPKNLEQHYMVVELNEKMDVLWSFIKTHLFTKTIVFLSSGKQVRFVYENFRHLRPGVPLLHMHGKQKQMQRLDIYQRFISAKHSILFATDIAARGLDFPSVDWVVQVDCPEDVETYIHRVGRTARYVSKGKALLFLLPSEEAGMVKRLEAKKVDIGKIKANAAKRQSVQSQLQNAAFQFPEIKFLAQRVSSVAVGDVPCTTDMAKRFFPQAFISYVRSIYLHKDKTIFNLDDLPLEAFAISLGLAGAPRIKFVSKQAASVKKNAVRQIEVLKKDARIKVAGSDHENDSEEESEGSVSRSGSHSGSGSDEDEISGGEKSEAGDDERTTANAPDVKEKNGGVKTKYDRMFSRKSQTILSDHYSKLVDRSSDEEDGGAGRTALTGDHGADGGDGDDFITLKRRDHTIDEDQLPESHFISKRKLKMGQSKKAMLNKHGNPTKLVFDDDGEARQIYALKDEEHFKAEGDAAEQRAKFVEEERQRLAKADVLDKERAKEKRREMKRKHKDYDGAYEDEGGVEVGDLSDVDDGYVSPDFNLLDLGTSEEEDGPLWYKAQDRNTAETSATPAPSEKRNKRQRRNGRSDASAAAEPAVDLEALALQALGGK</sequence>
<feature type="domain" description="Helicase C-terminal" evidence="13">
    <location>
        <begin position="281"/>
        <end position="453"/>
    </location>
</feature>
<keyword evidence="16" id="KW-1185">Reference proteome</keyword>
<feature type="region of interest" description="Disordered" evidence="11">
    <location>
        <begin position="759"/>
        <end position="867"/>
    </location>
</feature>
<comment type="similarity">
    <text evidence="10">Belongs to the DEAD box helicase family.</text>
</comment>
<dbReference type="GO" id="GO:0003723">
    <property type="term" value="F:RNA binding"/>
    <property type="evidence" value="ECO:0007669"/>
    <property type="project" value="UniProtKB-UniRule"/>
</dbReference>
<name>A0A2X0NN99_9BASI</name>